<dbReference type="RefSeq" id="WP_124924465.1">
    <property type="nucleotide sequence ID" value="NZ_BMOH01000001.1"/>
</dbReference>
<dbReference type="PANTHER" id="PTHR20974:SF0">
    <property type="entry name" value="UPF0585 PROTEIN CG18661"/>
    <property type="match status" value="1"/>
</dbReference>
<proteinExistence type="predicted"/>
<dbReference type="Pfam" id="PF06080">
    <property type="entry name" value="DUF938"/>
    <property type="match status" value="1"/>
</dbReference>
<name>A0A3P1SW09_9GAMM</name>
<reference evidence="1 2" key="1">
    <citation type="submission" date="2018-11" db="EMBL/GenBank/DDBJ databases">
        <title>The draft genome sequence of Amphritea balenae JAMM 1525T.</title>
        <authorList>
            <person name="Fang Z."/>
            <person name="Zhang Y."/>
            <person name="Han X."/>
        </authorList>
    </citation>
    <scope>NUCLEOTIDE SEQUENCE [LARGE SCALE GENOMIC DNA]</scope>
    <source>
        <strain evidence="1 2">JAMM 1525</strain>
    </source>
</reference>
<dbReference type="AlphaFoldDB" id="A0A3P1SW09"/>
<protein>
    <submittedName>
        <fullName evidence="1">DUF938 domain-containing protein</fullName>
    </submittedName>
</protein>
<sequence length="199" mass="22369">MTLINFAPAAERNGRVILEQLQSLLQPDSRVLELGSGSGQHALLFSQYLKTVRWFPSETSEAFSALACNLKRHTEGLIEQPLIIDVGERSWPLEYRVDAIFTANTLHIISWDKVEALFKGSGLYLLSGGLLITYGPFRYQGEFTSESNAQFDTWLKQRDKKSGIRDISELAEVAEKAGLKLLQDIAMPANNQLLVWQKL</sequence>
<keyword evidence="2" id="KW-1185">Reference proteome</keyword>
<dbReference type="SUPFAM" id="SSF53335">
    <property type="entry name" value="S-adenosyl-L-methionine-dependent methyltransferases"/>
    <property type="match status" value="1"/>
</dbReference>
<dbReference type="PANTHER" id="PTHR20974">
    <property type="entry name" value="UPF0585 PROTEIN CG18661"/>
    <property type="match status" value="1"/>
</dbReference>
<accession>A0A3P1SW09</accession>
<organism evidence="1 2">
    <name type="scientific">Amphritea balenae</name>
    <dbReference type="NCBI Taxonomy" id="452629"/>
    <lineage>
        <taxon>Bacteria</taxon>
        <taxon>Pseudomonadati</taxon>
        <taxon>Pseudomonadota</taxon>
        <taxon>Gammaproteobacteria</taxon>
        <taxon>Oceanospirillales</taxon>
        <taxon>Oceanospirillaceae</taxon>
        <taxon>Amphritea</taxon>
    </lineage>
</organism>
<dbReference type="Proteomes" id="UP000267535">
    <property type="component" value="Unassembled WGS sequence"/>
</dbReference>
<dbReference type="OrthoDB" id="5563826at2"/>
<gene>
    <name evidence="1" type="ORF">EHS89_02200</name>
</gene>
<comment type="caution">
    <text evidence="1">The sequence shown here is derived from an EMBL/GenBank/DDBJ whole genome shotgun (WGS) entry which is preliminary data.</text>
</comment>
<evidence type="ECO:0000313" key="2">
    <source>
        <dbReference type="Proteomes" id="UP000267535"/>
    </source>
</evidence>
<dbReference type="InterPro" id="IPR010342">
    <property type="entry name" value="DUF938"/>
</dbReference>
<dbReference type="EMBL" id="RQXV01000001">
    <property type="protein sequence ID" value="RRD01392.1"/>
    <property type="molecule type" value="Genomic_DNA"/>
</dbReference>
<dbReference type="InterPro" id="IPR029063">
    <property type="entry name" value="SAM-dependent_MTases_sf"/>
</dbReference>
<dbReference type="Gene3D" id="3.40.50.150">
    <property type="entry name" value="Vaccinia Virus protein VP39"/>
    <property type="match status" value="1"/>
</dbReference>
<evidence type="ECO:0000313" key="1">
    <source>
        <dbReference type="EMBL" id="RRD01392.1"/>
    </source>
</evidence>